<organism evidence="2">
    <name type="scientific">Anguilla anguilla</name>
    <name type="common">European freshwater eel</name>
    <name type="synonym">Muraena anguilla</name>
    <dbReference type="NCBI Taxonomy" id="7936"/>
    <lineage>
        <taxon>Eukaryota</taxon>
        <taxon>Metazoa</taxon>
        <taxon>Chordata</taxon>
        <taxon>Craniata</taxon>
        <taxon>Vertebrata</taxon>
        <taxon>Euteleostomi</taxon>
        <taxon>Actinopterygii</taxon>
        <taxon>Neopterygii</taxon>
        <taxon>Teleostei</taxon>
        <taxon>Anguilliformes</taxon>
        <taxon>Anguillidae</taxon>
        <taxon>Anguilla</taxon>
    </lineage>
</organism>
<evidence type="ECO:0000256" key="1">
    <source>
        <dbReference type="SAM" id="Phobius"/>
    </source>
</evidence>
<reference evidence="2" key="2">
    <citation type="journal article" date="2015" name="Fish Shellfish Immunol.">
        <title>Early steps in the European eel (Anguilla anguilla)-Vibrio vulnificus interaction in the gills: Role of the RtxA13 toxin.</title>
        <authorList>
            <person name="Callol A."/>
            <person name="Pajuelo D."/>
            <person name="Ebbesson L."/>
            <person name="Teles M."/>
            <person name="MacKenzie S."/>
            <person name="Amaro C."/>
        </authorList>
    </citation>
    <scope>NUCLEOTIDE SEQUENCE</scope>
</reference>
<keyword evidence="1" id="KW-0812">Transmembrane</keyword>
<protein>
    <submittedName>
        <fullName evidence="2">Uncharacterized protein</fullName>
    </submittedName>
</protein>
<keyword evidence="1" id="KW-0472">Membrane</keyword>
<sequence length="36" mass="4298">MLMYICFSLIKTKIALVSFLFVFFKKTKISQVRLCH</sequence>
<proteinExistence type="predicted"/>
<reference evidence="2" key="1">
    <citation type="submission" date="2014-11" db="EMBL/GenBank/DDBJ databases">
        <authorList>
            <person name="Amaro Gonzalez C."/>
        </authorList>
    </citation>
    <scope>NUCLEOTIDE SEQUENCE</scope>
</reference>
<name>A0A0E9QGE9_ANGAN</name>
<keyword evidence="1" id="KW-1133">Transmembrane helix</keyword>
<dbReference type="AlphaFoldDB" id="A0A0E9QGE9"/>
<accession>A0A0E9QGE9</accession>
<dbReference type="EMBL" id="GBXM01093384">
    <property type="protein sequence ID" value="JAH15193.1"/>
    <property type="molecule type" value="Transcribed_RNA"/>
</dbReference>
<feature type="transmembrane region" description="Helical" evidence="1">
    <location>
        <begin position="6"/>
        <end position="24"/>
    </location>
</feature>
<evidence type="ECO:0000313" key="2">
    <source>
        <dbReference type="EMBL" id="JAH15193.1"/>
    </source>
</evidence>